<dbReference type="GO" id="GO:0016787">
    <property type="term" value="F:hydrolase activity"/>
    <property type="evidence" value="ECO:0007669"/>
    <property type="project" value="UniProtKB-KW"/>
</dbReference>
<dbReference type="InterPro" id="IPR043502">
    <property type="entry name" value="DNA/RNA_pol_sf"/>
</dbReference>
<dbReference type="GO" id="GO:0003964">
    <property type="term" value="F:RNA-directed DNA polymerase activity"/>
    <property type="evidence" value="ECO:0007669"/>
    <property type="project" value="UniProtKB-KW"/>
</dbReference>
<evidence type="ECO:0000259" key="7">
    <source>
        <dbReference type="Pfam" id="PF06817"/>
    </source>
</evidence>
<keyword evidence="1" id="KW-0808">Transferase</keyword>
<evidence type="ECO:0000256" key="6">
    <source>
        <dbReference type="ARBA" id="ARBA00022918"/>
    </source>
</evidence>
<organism evidence="8 9">
    <name type="scientific">Jacana jacana</name>
    <name type="common">Wattled jacana</name>
    <name type="synonym">Parra jacana</name>
    <dbReference type="NCBI Taxonomy" id="54508"/>
    <lineage>
        <taxon>Eukaryota</taxon>
        <taxon>Metazoa</taxon>
        <taxon>Chordata</taxon>
        <taxon>Craniata</taxon>
        <taxon>Vertebrata</taxon>
        <taxon>Euteleostomi</taxon>
        <taxon>Archelosauria</taxon>
        <taxon>Archosauria</taxon>
        <taxon>Dinosauria</taxon>
        <taxon>Saurischia</taxon>
        <taxon>Theropoda</taxon>
        <taxon>Coelurosauria</taxon>
        <taxon>Aves</taxon>
        <taxon>Neognathae</taxon>
        <taxon>Neoaves</taxon>
        <taxon>Charadriiformes</taxon>
        <taxon>Jacanidae</taxon>
        <taxon>Jacana</taxon>
    </lineage>
</organism>
<dbReference type="GO" id="GO:0035613">
    <property type="term" value="F:RNA stem-loop binding"/>
    <property type="evidence" value="ECO:0007669"/>
    <property type="project" value="TreeGrafter"/>
</dbReference>
<evidence type="ECO:0000256" key="1">
    <source>
        <dbReference type="ARBA" id="ARBA00022679"/>
    </source>
</evidence>
<dbReference type="InterPro" id="IPR043128">
    <property type="entry name" value="Rev_trsase/Diguanyl_cyclase"/>
</dbReference>
<sequence>TKDPQPLQIDVNIQNLHDVQKLLGKINWVRPLLGLSNADLRPLFELLKGYVDLRSS</sequence>
<evidence type="ECO:0000256" key="4">
    <source>
        <dbReference type="ARBA" id="ARBA00022759"/>
    </source>
</evidence>
<dbReference type="PANTHER" id="PTHR41694">
    <property type="entry name" value="ENDOGENOUS RETROVIRUS GROUP K MEMBER POL PROTEIN"/>
    <property type="match status" value="1"/>
</dbReference>
<keyword evidence="5" id="KW-0378">Hydrolase</keyword>
<gene>
    <name evidence="8" type="primary">Ervk6</name>
    <name evidence="8" type="ORF">JACJAC_R14115</name>
</gene>
<comment type="caution">
    <text evidence="8">The sequence shown here is derived from an EMBL/GenBank/DDBJ whole genome shotgun (WGS) entry which is preliminary data.</text>
</comment>
<keyword evidence="6" id="KW-0695">RNA-directed DNA polymerase</keyword>
<accession>A0A7L2YVN0</accession>
<dbReference type="OrthoDB" id="6773263at2759"/>
<feature type="non-terminal residue" evidence="8">
    <location>
        <position position="56"/>
    </location>
</feature>
<keyword evidence="4" id="KW-0255">Endonuclease</keyword>
<dbReference type="Gene3D" id="3.30.70.270">
    <property type="match status" value="1"/>
</dbReference>
<dbReference type="InterPro" id="IPR010661">
    <property type="entry name" value="RVT_thumb"/>
</dbReference>
<dbReference type="Pfam" id="PF06817">
    <property type="entry name" value="RVT_thumb"/>
    <property type="match status" value="1"/>
</dbReference>
<dbReference type="AlphaFoldDB" id="A0A7L2YVN0"/>
<dbReference type="SUPFAM" id="SSF56672">
    <property type="entry name" value="DNA/RNA polymerases"/>
    <property type="match status" value="1"/>
</dbReference>
<dbReference type="Proteomes" id="UP000550086">
    <property type="component" value="Unassembled WGS sequence"/>
</dbReference>
<reference evidence="8 9" key="1">
    <citation type="submission" date="2019-09" db="EMBL/GenBank/DDBJ databases">
        <title>Bird 10,000 Genomes (B10K) Project - Family phase.</title>
        <authorList>
            <person name="Zhang G."/>
        </authorList>
    </citation>
    <scope>NUCLEOTIDE SEQUENCE [LARGE SCALE GENOMIC DNA]</scope>
    <source>
        <strain evidence="8">B10K-DU-002-59</strain>
        <tissue evidence="8">Muscle</tissue>
    </source>
</reference>
<dbReference type="EMBL" id="VZTM01029261">
    <property type="protein sequence ID" value="NXS99596.1"/>
    <property type="molecule type" value="Genomic_DNA"/>
</dbReference>
<proteinExistence type="predicted"/>
<keyword evidence="3" id="KW-0540">Nuclease</keyword>
<protein>
    <submittedName>
        <fullName evidence="8">POK6 protein</fullName>
    </submittedName>
</protein>
<evidence type="ECO:0000256" key="5">
    <source>
        <dbReference type="ARBA" id="ARBA00022801"/>
    </source>
</evidence>
<evidence type="ECO:0000313" key="9">
    <source>
        <dbReference type="Proteomes" id="UP000550086"/>
    </source>
</evidence>
<evidence type="ECO:0000313" key="8">
    <source>
        <dbReference type="EMBL" id="NXS99596.1"/>
    </source>
</evidence>
<evidence type="ECO:0000256" key="3">
    <source>
        <dbReference type="ARBA" id="ARBA00022722"/>
    </source>
</evidence>
<name>A0A7L2YVN0_JACJC</name>
<evidence type="ECO:0000256" key="2">
    <source>
        <dbReference type="ARBA" id="ARBA00022695"/>
    </source>
</evidence>
<feature type="domain" description="Reverse transcriptase thumb" evidence="7">
    <location>
        <begin position="4"/>
        <end position="55"/>
    </location>
</feature>
<keyword evidence="9" id="KW-1185">Reference proteome</keyword>
<keyword evidence="2" id="KW-0548">Nucleotidyltransferase</keyword>
<dbReference type="GO" id="GO:0004519">
    <property type="term" value="F:endonuclease activity"/>
    <property type="evidence" value="ECO:0007669"/>
    <property type="project" value="UniProtKB-KW"/>
</dbReference>
<feature type="non-terminal residue" evidence="8">
    <location>
        <position position="1"/>
    </location>
</feature>
<dbReference type="PANTHER" id="PTHR41694:SF3">
    <property type="entry name" value="RNA-DIRECTED DNA POLYMERASE-RELATED"/>
    <property type="match status" value="1"/>
</dbReference>